<evidence type="ECO:0000259" key="10">
    <source>
        <dbReference type="Pfam" id="PF02875"/>
    </source>
</evidence>
<dbReference type="PANTHER" id="PTHR43445">
    <property type="entry name" value="UDP-N-ACETYLMURAMATE--L-ALANINE LIGASE-RELATED"/>
    <property type="match status" value="1"/>
</dbReference>
<dbReference type="Pfam" id="PF08245">
    <property type="entry name" value="Mur_ligase_M"/>
    <property type="match status" value="1"/>
</dbReference>
<gene>
    <name evidence="12" type="ORF">IAC44_06040</name>
</gene>
<evidence type="ECO:0000256" key="7">
    <source>
        <dbReference type="ARBA" id="ARBA00023306"/>
    </source>
</evidence>
<comment type="caution">
    <text evidence="12">The sequence shown here is derived from an EMBL/GenBank/DDBJ whole genome shotgun (WGS) entry which is preliminary data.</text>
</comment>
<keyword evidence="4" id="KW-0067">ATP-binding</keyword>
<evidence type="ECO:0000313" key="13">
    <source>
        <dbReference type="Proteomes" id="UP000824161"/>
    </source>
</evidence>
<feature type="domain" description="Mur ligase C-terminal" evidence="10">
    <location>
        <begin position="312"/>
        <end position="441"/>
    </location>
</feature>
<organism evidence="12 13">
    <name type="scientific">Candidatus Merdimorpha stercoravium</name>
    <dbReference type="NCBI Taxonomy" id="2840863"/>
    <lineage>
        <taxon>Bacteria</taxon>
        <taxon>Pseudomonadati</taxon>
        <taxon>Bacteroidota</taxon>
        <taxon>Flavobacteriia</taxon>
        <taxon>Flavobacteriales</taxon>
        <taxon>Candidatus Merdimorpha</taxon>
    </lineage>
</organism>
<dbReference type="Gene3D" id="3.40.50.720">
    <property type="entry name" value="NAD(P)-binding Rossmann-like Domain"/>
    <property type="match status" value="1"/>
</dbReference>
<dbReference type="GO" id="GO:0005524">
    <property type="term" value="F:ATP binding"/>
    <property type="evidence" value="ECO:0007669"/>
    <property type="project" value="UniProtKB-KW"/>
</dbReference>
<sequence length="457" mass="51355">MRIHFIAIGGAAMHNLALTLQKKGHTVTGSDDVIYEPSRTRLAQAGLLPEQEGWFPEKITPEIDAVILGMHARIDNPELIRARELGLPVYSYPEFVFHESEGKKRIVVAGSHGKTTTTAMILHAMQYAGLRTDYLVGASIDGFDRMVELTDQAPTIVIEGDEYLSSPLDRRSKFLHYRPHVAVITGIAWDHMNVFPTYDQYTDCFVQLILSLEPGAVLIYNREDPEVVRVVEQTLARHPELQVQPIPYATHPYEIRQGKVWLVDGSKRYPVTLFGRHNMSNLSAALLAARQAGVSSADFYASMADFRGAKNRLECLYDEPRTVVFKDFAHAPSKVRATVAAVKELYPDRRVVACLELHTYSSLNRDFLPQYRGTMAGADRAFVFYSHHAMEIKRMPPLDPAWVAGEFAHPALEVKTDIESLREAVRALPVEDTVFLFMSSGSWDGTDWLAELGLEKK</sequence>
<dbReference type="InterPro" id="IPR000713">
    <property type="entry name" value="Mur_ligase_N"/>
</dbReference>
<keyword evidence="5" id="KW-0133">Cell shape</keyword>
<dbReference type="GO" id="GO:0051301">
    <property type="term" value="P:cell division"/>
    <property type="evidence" value="ECO:0007669"/>
    <property type="project" value="UniProtKB-KW"/>
</dbReference>
<dbReference type="InterPro" id="IPR013221">
    <property type="entry name" value="Mur_ligase_cen"/>
</dbReference>
<dbReference type="InterPro" id="IPR036565">
    <property type="entry name" value="Mur-like_cat_sf"/>
</dbReference>
<dbReference type="Gene3D" id="3.90.190.20">
    <property type="entry name" value="Mur ligase, C-terminal domain"/>
    <property type="match status" value="1"/>
</dbReference>
<dbReference type="GO" id="GO:0009252">
    <property type="term" value="P:peptidoglycan biosynthetic process"/>
    <property type="evidence" value="ECO:0007669"/>
    <property type="project" value="UniProtKB-KW"/>
</dbReference>
<evidence type="ECO:0000256" key="8">
    <source>
        <dbReference type="ARBA" id="ARBA00023316"/>
    </source>
</evidence>
<dbReference type="InterPro" id="IPR050061">
    <property type="entry name" value="MurCDEF_pg_biosynth"/>
</dbReference>
<feature type="domain" description="Mur ligase N-terminal catalytic" evidence="9">
    <location>
        <begin position="2"/>
        <end position="95"/>
    </location>
</feature>
<evidence type="ECO:0000256" key="3">
    <source>
        <dbReference type="ARBA" id="ARBA00022741"/>
    </source>
</evidence>
<dbReference type="Proteomes" id="UP000824161">
    <property type="component" value="Unassembled WGS sequence"/>
</dbReference>
<proteinExistence type="predicted"/>
<dbReference type="AlphaFoldDB" id="A0A9D1HCG6"/>
<keyword evidence="7" id="KW-0131">Cell cycle</keyword>
<dbReference type="GO" id="GO:0071555">
    <property type="term" value="P:cell wall organization"/>
    <property type="evidence" value="ECO:0007669"/>
    <property type="project" value="UniProtKB-KW"/>
</dbReference>
<evidence type="ECO:0000256" key="2">
    <source>
        <dbReference type="ARBA" id="ARBA00022618"/>
    </source>
</evidence>
<dbReference type="SUPFAM" id="SSF53623">
    <property type="entry name" value="MurD-like peptide ligases, catalytic domain"/>
    <property type="match status" value="1"/>
</dbReference>
<dbReference type="Pfam" id="PF01225">
    <property type="entry name" value="Mur_ligase"/>
    <property type="match status" value="1"/>
</dbReference>
<dbReference type="InterPro" id="IPR036615">
    <property type="entry name" value="Mur_ligase_C_dom_sf"/>
</dbReference>
<evidence type="ECO:0000256" key="1">
    <source>
        <dbReference type="ARBA" id="ARBA00022598"/>
    </source>
</evidence>
<dbReference type="Pfam" id="PF02875">
    <property type="entry name" value="Mur_ligase_C"/>
    <property type="match status" value="1"/>
</dbReference>
<evidence type="ECO:0000259" key="9">
    <source>
        <dbReference type="Pfam" id="PF01225"/>
    </source>
</evidence>
<keyword evidence="1" id="KW-0436">Ligase</keyword>
<evidence type="ECO:0000313" key="12">
    <source>
        <dbReference type="EMBL" id="HIT98382.1"/>
    </source>
</evidence>
<name>A0A9D1HCG6_9FLAO</name>
<keyword evidence="2" id="KW-0132">Cell division</keyword>
<dbReference type="EMBL" id="DVLY01000149">
    <property type="protein sequence ID" value="HIT98382.1"/>
    <property type="molecule type" value="Genomic_DNA"/>
</dbReference>
<dbReference type="SUPFAM" id="SSF51984">
    <property type="entry name" value="MurCD N-terminal domain"/>
    <property type="match status" value="1"/>
</dbReference>
<evidence type="ECO:0000256" key="6">
    <source>
        <dbReference type="ARBA" id="ARBA00022984"/>
    </source>
</evidence>
<reference evidence="12" key="2">
    <citation type="journal article" date="2021" name="PeerJ">
        <title>Extensive microbial diversity within the chicken gut microbiome revealed by metagenomics and culture.</title>
        <authorList>
            <person name="Gilroy R."/>
            <person name="Ravi A."/>
            <person name="Getino M."/>
            <person name="Pursley I."/>
            <person name="Horton D.L."/>
            <person name="Alikhan N.F."/>
            <person name="Baker D."/>
            <person name="Gharbi K."/>
            <person name="Hall N."/>
            <person name="Watson M."/>
            <person name="Adriaenssens E.M."/>
            <person name="Foster-Nyarko E."/>
            <person name="Jarju S."/>
            <person name="Secka A."/>
            <person name="Antonio M."/>
            <person name="Oren A."/>
            <person name="Chaudhuri R.R."/>
            <person name="La Ragione R."/>
            <person name="Hildebrand F."/>
            <person name="Pallen M.J."/>
        </authorList>
    </citation>
    <scope>NUCLEOTIDE SEQUENCE</scope>
    <source>
        <strain evidence="12">1383</strain>
    </source>
</reference>
<evidence type="ECO:0000259" key="11">
    <source>
        <dbReference type="Pfam" id="PF08245"/>
    </source>
</evidence>
<dbReference type="PANTHER" id="PTHR43445:SF5">
    <property type="entry name" value="UDP-N-ACETYLMURAMATE--L-ALANYL-GAMMA-D-GLUTAMYL-MESO-2,6-DIAMINOHEPTANDIOATE LIGASE"/>
    <property type="match status" value="1"/>
</dbReference>
<feature type="domain" description="Mur ligase central" evidence="11">
    <location>
        <begin position="108"/>
        <end position="289"/>
    </location>
</feature>
<accession>A0A9D1HCG6</accession>
<keyword evidence="3" id="KW-0547">Nucleotide-binding</keyword>
<protein>
    <submittedName>
        <fullName evidence="12">Peptidoglycan synthetase</fullName>
    </submittedName>
</protein>
<keyword evidence="6" id="KW-0573">Peptidoglycan synthesis</keyword>
<reference evidence="12" key="1">
    <citation type="submission" date="2020-10" db="EMBL/GenBank/DDBJ databases">
        <authorList>
            <person name="Gilroy R."/>
        </authorList>
    </citation>
    <scope>NUCLEOTIDE SEQUENCE</scope>
    <source>
        <strain evidence="12">1383</strain>
    </source>
</reference>
<dbReference type="GO" id="GO:0008360">
    <property type="term" value="P:regulation of cell shape"/>
    <property type="evidence" value="ECO:0007669"/>
    <property type="project" value="UniProtKB-KW"/>
</dbReference>
<dbReference type="InterPro" id="IPR004101">
    <property type="entry name" value="Mur_ligase_C"/>
</dbReference>
<evidence type="ECO:0000256" key="4">
    <source>
        <dbReference type="ARBA" id="ARBA00022840"/>
    </source>
</evidence>
<dbReference type="SUPFAM" id="SSF53244">
    <property type="entry name" value="MurD-like peptide ligases, peptide-binding domain"/>
    <property type="match status" value="1"/>
</dbReference>
<evidence type="ECO:0000256" key="5">
    <source>
        <dbReference type="ARBA" id="ARBA00022960"/>
    </source>
</evidence>
<dbReference type="Gene3D" id="3.40.1190.10">
    <property type="entry name" value="Mur-like, catalytic domain"/>
    <property type="match status" value="1"/>
</dbReference>
<keyword evidence="8" id="KW-0961">Cell wall biogenesis/degradation</keyword>
<dbReference type="GO" id="GO:0016881">
    <property type="term" value="F:acid-amino acid ligase activity"/>
    <property type="evidence" value="ECO:0007669"/>
    <property type="project" value="InterPro"/>
</dbReference>